<dbReference type="PANTHER" id="PTHR30461">
    <property type="entry name" value="DNA-INVERTASE FROM LAMBDOID PROPHAGE"/>
    <property type="match status" value="1"/>
</dbReference>
<dbReference type="Pfam" id="PF13408">
    <property type="entry name" value="Zn_ribbon_recom"/>
    <property type="match status" value="1"/>
</dbReference>
<accession>A0ABS6CET8</accession>
<dbReference type="InterPro" id="IPR006119">
    <property type="entry name" value="Resolv_N"/>
</dbReference>
<dbReference type="SMART" id="SM00857">
    <property type="entry name" value="Resolvase"/>
    <property type="match status" value="1"/>
</dbReference>
<evidence type="ECO:0000313" key="3">
    <source>
        <dbReference type="Proteomes" id="UP000720508"/>
    </source>
</evidence>
<evidence type="ECO:0000313" key="2">
    <source>
        <dbReference type="EMBL" id="MBU3865360.1"/>
    </source>
</evidence>
<dbReference type="PANTHER" id="PTHR30461:SF23">
    <property type="entry name" value="DNA RECOMBINASE-RELATED"/>
    <property type="match status" value="1"/>
</dbReference>
<comment type="caution">
    <text evidence="2">The sequence shown here is derived from an EMBL/GenBank/DDBJ whole genome shotgun (WGS) entry which is preliminary data.</text>
</comment>
<dbReference type="InterPro" id="IPR025827">
    <property type="entry name" value="Zn_ribbon_recom_dom"/>
</dbReference>
<dbReference type="Pfam" id="PF07508">
    <property type="entry name" value="Recombinase"/>
    <property type="match status" value="1"/>
</dbReference>
<organism evidence="2 3">
    <name type="scientific">Streptomyces niphimycinicus</name>
    <dbReference type="NCBI Taxonomy" id="2842201"/>
    <lineage>
        <taxon>Bacteria</taxon>
        <taxon>Bacillati</taxon>
        <taxon>Actinomycetota</taxon>
        <taxon>Actinomycetes</taxon>
        <taxon>Kitasatosporales</taxon>
        <taxon>Streptomycetaceae</taxon>
        <taxon>Streptomyces</taxon>
    </lineage>
</organism>
<evidence type="ECO:0000259" key="1">
    <source>
        <dbReference type="PROSITE" id="PS51737"/>
    </source>
</evidence>
<keyword evidence="3" id="KW-1185">Reference proteome</keyword>
<proteinExistence type="predicted"/>
<dbReference type="InterPro" id="IPR050639">
    <property type="entry name" value="SSR_resolvase"/>
</dbReference>
<dbReference type="Proteomes" id="UP000720508">
    <property type="component" value="Unassembled WGS sequence"/>
</dbReference>
<dbReference type="PROSITE" id="PS51737">
    <property type="entry name" value="RECOMBINASE_DNA_BIND"/>
    <property type="match status" value="1"/>
</dbReference>
<protein>
    <submittedName>
        <fullName evidence="2">Recombinase family protein</fullName>
    </submittedName>
</protein>
<dbReference type="Pfam" id="PF00239">
    <property type="entry name" value="Resolvase"/>
    <property type="match status" value="1"/>
</dbReference>
<sequence>MPRFAFAGRCSTEDLQDPETSRNWQLTRARALIEPAGGEIVAEYFDAGHSRALPWKRRPQAAALLTALRDPHRGFDAVVIGEPQRTFYGNQFGNTFPLFTHFNVPLWVPEIGGPIDPDNEAHDLVMSVFGGMSKGERNRVKIRVRTAMGSQAKIEGRFLGGRPPYGYRLTDAGPHPNPAKAADGKRLHRLEPDPDTAWVVVRIFTEYLEGKGYYAIAEGLTRDGIPCPSAYDRDRNRHREGHAWCKGAVRAILVNPRYTGHEVWSKQRKDEVLLDIDDVTLGHRTKMAWNTPDRWIWSAQPVHEPLISQTTFAHAQAKRHARSTQTHLERKPRPTTRGYALRGLIRCAICQRKMQGTFNNGKPHYRCRYNAEYAKNAALDHPLTVYVREEVILPELDKWIAKTFAPGQLTATLQAMQQAQSPESPTTTAAAAARRTIAECDRRIVQYRAALDAGTDPKLATEWINQAQSEKASAQQDLLTATAVQPEILTEDQIKHMVSGLGSMTDRLLATASEHKRPLYESFGLALTLDMQKRIVIVESQPAHTCTYGKCPRGDLNPHAR</sequence>
<dbReference type="RefSeq" id="WP_216342462.1">
    <property type="nucleotide sequence ID" value="NZ_JAHLEM010000152.1"/>
</dbReference>
<feature type="domain" description="Recombinase" evidence="1">
    <location>
        <begin position="164"/>
        <end position="325"/>
    </location>
</feature>
<dbReference type="EMBL" id="JAHLEM010000152">
    <property type="protein sequence ID" value="MBU3865360.1"/>
    <property type="molecule type" value="Genomic_DNA"/>
</dbReference>
<dbReference type="InterPro" id="IPR011109">
    <property type="entry name" value="DNA_bind_recombinase_dom"/>
</dbReference>
<reference evidence="2 3" key="1">
    <citation type="submission" date="2021-06" db="EMBL/GenBank/DDBJ databases">
        <authorList>
            <person name="Pan X."/>
        </authorList>
    </citation>
    <scope>NUCLEOTIDE SEQUENCE [LARGE SCALE GENOMIC DNA]</scope>
    <source>
        <strain evidence="2 3">4503</strain>
    </source>
</reference>
<name>A0ABS6CET8_9ACTN</name>
<gene>
    <name evidence="2" type="ORF">KN815_15160</name>
</gene>